<dbReference type="RefSeq" id="XP_066671106.1">
    <property type="nucleotide sequence ID" value="XM_066807488.1"/>
</dbReference>
<comment type="similarity">
    <text evidence="1 5">Belongs to the NPR3 family.</text>
</comment>
<reference evidence="8 9" key="1">
    <citation type="submission" date="2023-01" db="EMBL/GenBank/DDBJ databases">
        <title>Analysis of 21 Apiospora genomes using comparative genomics revels a genus with tremendous synthesis potential of carbohydrate active enzymes and secondary metabolites.</title>
        <authorList>
            <person name="Sorensen T."/>
        </authorList>
    </citation>
    <scope>NUCLEOTIDE SEQUENCE [LARGE SCALE GENOMIC DNA]</scope>
    <source>
        <strain evidence="8 9">CBS 114990</strain>
    </source>
</reference>
<keyword evidence="5" id="KW-0469">Meiosis</keyword>
<evidence type="ECO:0000256" key="3">
    <source>
        <dbReference type="ARBA" id="ARBA00025376"/>
    </source>
</evidence>
<feature type="compositionally biased region" description="Low complexity" evidence="6">
    <location>
        <begin position="614"/>
        <end position="623"/>
    </location>
</feature>
<evidence type="ECO:0000256" key="6">
    <source>
        <dbReference type="SAM" id="MobiDB-lite"/>
    </source>
</evidence>
<comment type="function">
    <text evidence="3 5">Mediates inactivation of the TORC1 complex in response to amino acid starvation. Required for meiotic nuclear division.</text>
</comment>
<keyword evidence="5" id="KW-0732">Signal</keyword>
<dbReference type="Pfam" id="PF03666">
    <property type="entry name" value="NPR3"/>
    <property type="match status" value="1"/>
</dbReference>
<dbReference type="Proteomes" id="UP001433268">
    <property type="component" value="Unassembled WGS sequence"/>
</dbReference>
<feature type="compositionally biased region" description="Basic and acidic residues" evidence="6">
    <location>
        <begin position="720"/>
        <end position="742"/>
    </location>
</feature>
<feature type="compositionally biased region" description="Polar residues" evidence="6">
    <location>
        <begin position="209"/>
        <end position="226"/>
    </location>
</feature>
<feature type="compositionally biased region" description="Low complexity" evidence="6">
    <location>
        <begin position="707"/>
        <end position="719"/>
    </location>
</feature>
<feature type="compositionally biased region" description="Basic and acidic residues" evidence="6">
    <location>
        <begin position="646"/>
        <end position="658"/>
    </location>
</feature>
<dbReference type="EMBL" id="JAQQWN010000004">
    <property type="protein sequence ID" value="KAK8088212.1"/>
    <property type="molecule type" value="Genomic_DNA"/>
</dbReference>
<feature type="compositionally biased region" description="Low complexity" evidence="6">
    <location>
        <begin position="632"/>
        <end position="643"/>
    </location>
</feature>
<evidence type="ECO:0000256" key="5">
    <source>
        <dbReference type="RuleBase" id="RU368069"/>
    </source>
</evidence>
<evidence type="ECO:0000256" key="2">
    <source>
        <dbReference type="ARBA" id="ARBA00017880"/>
    </source>
</evidence>
<evidence type="ECO:0000259" key="7">
    <source>
        <dbReference type="Pfam" id="PF24064"/>
    </source>
</evidence>
<evidence type="ECO:0000256" key="4">
    <source>
        <dbReference type="ARBA" id="ARBA00030028"/>
    </source>
</evidence>
<feature type="region of interest" description="Disordered" evidence="6">
    <location>
        <begin position="602"/>
        <end position="760"/>
    </location>
</feature>
<accession>A0ABR1WYJ0</accession>
<dbReference type="Pfam" id="PF24064">
    <property type="entry name" value="HTH_NPRL3"/>
    <property type="match status" value="1"/>
</dbReference>
<evidence type="ECO:0000256" key="1">
    <source>
        <dbReference type="ARBA" id="ARBA00010546"/>
    </source>
</evidence>
<keyword evidence="9" id="KW-1185">Reference proteome</keyword>
<dbReference type="InterPro" id="IPR056603">
    <property type="entry name" value="HTH_NPRL3"/>
</dbReference>
<feature type="compositionally biased region" description="Low complexity" evidence="6">
    <location>
        <begin position="672"/>
        <end position="696"/>
    </location>
</feature>
<feature type="compositionally biased region" description="Polar residues" evidence="6">
    <location>
        <begin position="697"/>
        <end position="706"/>
    </location>
</feature>
<gene>
    <name evidence="8" type="ORF">PG997_003173</name>
</gene>
<sequence>MAAPVLPNASNLLGIALVINRSRDGPRYVFHYPAHFSPDKGRPQSRKSNGGSSRRQEEAAGGDELEEEDDDVLIDRMTEEAAAHTAATGGSLPKGVDLANWNHDNHLETESGSQIVPWEHVAGFPTRDLESLLTPARAYHKRLFQVSLDEQIAISYPVYVPENGSWKKKKKKQQQQQQNSQLQQSTRSRPSLASKSGTGSADDVFDTNGGKSSSTEAVPSISMTAPTPQVEARDLLEEAGTSSPAPPDAQDEEKKSGMTMFNLVFMLDPKKHEAKELVDTLYFHIIKKINKAYKYAQQRSDFVWKESKKILALKEKGREEKTRMSVLWRNILESSSLAASIQDIYEAVTANRIAALALETPEGTVTHSVQIPMPFYLSDLPSMDAIDDAAAERFKGLWITTANTFGDVFETGHEDPSFLDKTFALLLLQDEKKIVAELQADPDDTTAAMVEFVRLSKPTTSFHAIGATTMLSPAQVRRYAQHFIFWRRAIAIPPLHARDVYILSPNCDTAGLPKASQSWARAFPLAPPLPNFLAEISAAPRPYKWFAPSKNHRPTYLHMLAWLMRGGWVTQLCTFAYVVVWPEIQYEVEYQAEADEIKEEMKAASLSATEDGRTSSASTNSTNTGGGQNDESAAADMSASALSKESGTELRSPRDTSPDTHSSSHHHNVPNTSAATSPLSSPSRSSAGGASAALSSPEQTSNKSDPSASVVTTTTANEAVAEKARLNRLADRESRALAERAAHHARKPVPQATAHPSLNTSAPHLAHLTPYIIADAKKATGKDSLYLSAIGRRFPADSRARACWPVFWKYFNGHSALERVALLEDMKRKEAWAVLGAMSEYLVCVRHW</sequence>
<feature type="compositionally biased region" description="Polar residues" evidence="6">
    <location>
        <begin position="185"/>
        <end position="199"/>
    </location>
</feature>
<dbReference type="InterPro" id="IPR005365">
    <property type="entry name" value="Npr3"/>
</dbReference>
<feature type="region of interest" description="Disordered" evidence="6">
    <location>
        <begin position="30"/>
        <end position="68"/>
    </location>
</feature>
<evidence type="ECO:0000313" key="9">
    <source>
        <dbReference type="Proteomes" id="UP001433268"/>
    </source>
</evidence>
<dbReference type="PANTHER" id="PTHR13153">
    <property type="entry name" value="CGTHBA PROTEIN -14 GENE PROTEIN"/>
    <property type="match status" value="1"/>
</dbReference>
<feature type="domain" description="GATOR1 complex protein NPRL3 C-terminal HTH" evidence="7">
    <location>
        <begin position="783"/>
        <end position="843"/>
    </location>
</feature>
<protein>
    <recommendedName>
        <fullName evidence="2 5">Nitrogen permease regulator 3</fullName>
    </recommendedName>
    <alternativeName>
        <fullName evidence="4 5">Required for meiotic nuclear division protein 11</fullName>
    </alternativeName>
</protein>
<comment type="caution">
    <text evidence="8">The sequence shown here is derived from an EMBL/GenBank/DDBJ whole genome shotgun (WGS) entry which is preliminary data.</text>
</comment>
<dbReference type="GeneID" id="92040548"/>
<evidence type="ECO:0000313" key="8">
    <source>
        <dbReference type="EMBL" id="KAK8088212.1"/>
    </source>
</evidence>
<comment type="subcellular location">
    <subcellularLocation>
        <location evidence="5">Vacuole membrane</location>
        <topology evidence="5">Peripheral membrane protein</topology>
    </subcellularLocation>
</comment>
<name>A0ABR1WYJ0_9PEZI</name>
<dbReference type="PANTHER" id="PTHR13153:SF5">
    <property type="entry name" value="GATOR COMPLEX PROTEIN NPRL3"/>
    <property type="match status" value="1"/>
</dbReference>
<proteinExistence type="inferred from homology"/>
<feature type="region of interest" description="Disordered" evidence="6">
    <location>
        <begin position="165"/>
        <end position="226"/>
    </location>
</feature>
<organism evidence="8 9">
    <name type="scientific">Apiospora hydei</name>
    <dbReference type="NCBI Taxonomy" id="1337664"/>
    <lineage>
        <taxon>Eukaryota</taxon>
        <taxon>Fungi</taxon>
        <taxon>Dikarya</taxon>
        <taxon>Ascomycota</taxon>
        <taxon>Pezizomycotina</taxon>
        <taxon>Sordariomycetes</taxon>
        <taxon>Xylariomycetidae</taxon>
        <taxon>Amphisphaeriales</taxon>
        <taxon>Apiosporaceae</taxon>
        <taxon>Apiospora</taxon>
    </lineage>
</organism>
<feature type="compositionally biased region" description="Low complexity" evidence="6">
    <location>
        <begin position="174"/>
        <end position="184"/>
    </location>
</feature>